<evidence type="ECO:0000256" key="1">
    <source>
        <dbReference type="SAM" id="Phobius"/>
    </source>
</evidence>
<name>A0ABS5DV08_9BURK</name>
<evidence type="ECO:0000259" key="2">
    <source>
        <dbReference type="SMART" id="SM00460"/>
    </source>
</evidence>
<dbReference type="Gene3D" id="3.10.620.30">
    <property type="match status" value="1"/>
</dbReference>
<dbReference type="Pfam" id="PF01841">
    <property type="entry name" value="Transglut_core"/>
    <property type="match status" value="1"/>
</dbReference>
<dbReference type="PANTHER" id="PTHR42736">
    <property type="entry name" value="PROTEIN-GLUTAMINE GAMMA-GLUTAMYLTRANSFERASE"/>
    <property type="match status" value="1"/>
</dbReference>
<feature type="domain" description="Transglutaminase-like" evidence="2">
    <location>
        <begin position="421"/>
        <end position="492"/>
    </location>
</feature>
<keyword evidence="1" id="KW-1133">Transmembrane helix</keyword>
<keyword evidence="4" id="KW-1185">Reference proteome</keyword>
<protein>
    <submittedName>
        <fullName evidence="3">DUF3488 domain-containing transglutaminase family protein</fullName>
    </submittedName>
</protein>
<dbReference type="InterPro" id="IPR038765">
    <property type="entry name" value="Papain-like_cys_pep_sf"/>
</dbReference>
<feature type="transmembrane region" description="Helical" evidence="1">
    <location>
        <begin position="172"/>
        <end position="194"/>
    </location>
</feature>
<reference evidence="3 4" key="1">
    <citation type="submission" date="2021-04" db="EMBL/GenBank/DDBJ databases">
        <title>The genome sequence of type strain Ideonella paludis KCTC 32238.</title>
        <authorList>
            <person name="Liu Y."/>
        </authorList>
    </citation>
    <scope>NUCLEOTIDE SEQUENCE [LARGE SCALE GENOMIC DNA]</scope>
    <source>
        <strain evidence="3 4">KCTC 32238</strain>
    </source>
</reference>
<feature type="transmembrane region" description="Helical" evidence="1">
    <location>
        <begin position="118"/>
        <end position="135"/>
    </location>
</feature>
<evidence type="ECO:0000313" key="4">
    <source>
        <dbReference type="Proteomes" id="UP000672097"/>
    </source>
</evidence>
<evidence type="ECO:0000313" key="3">
    <source>
        <dbReference type="EMBL" id="MBQ0934982.1"/>
    </source>
</evidence>
<dbReference type="Pfam" id="PF11992">
    <property type="entry name" value="TgpA_N"/>
    <property type="match status" value="1"/>
</dbReference>
<gene>
    <name evidence="3" type="ORF">KAK11_06575</name>
</gene>
<dbReference type="RefSeq" id="WP_210807451.1">
    <property type="nucleotide sequence ID" value="NZ_JAGQDG010000002.1"/>
</dbReference>
<keyword evidence="1" id="KW-0472">Membrane</keyword>
<dbReference type="SMART" id="SM00460">
    <property type="entry name" value="TGc"/>
    <property type="match status" value="1"/>
</dbReference>
<feature type="transmembrane region" description="Helical" evidence="1">
    <location>
        <begin position="68"/>
        <end position="87"/>
    </location>
</feature>
<feature type="transmembrane region" description="Helical" evidence="1">
    <location>
        <begin position="21"/>
        <end position="37"/>
    </location>
</feature>
<dbReference type="Proteomes" id="UP000672097">
    <property type="component" value="Unassembled WGS sequence"/>
</dbReference>
<feature type="transmembrane region" description="Helical" evidence="1">
    <location>
        <begin position="567"/>
        <end position="587"/>
    </location>
</feature>
<dbReference type="EMBL" id="JAGQDG010000002">
    <property type="protein sequence ID" value="MBQ0934982.1"/>
    <property type="molecule type" value="Genomic_DNA"/>
</dbReference>
<dbReference type="InterPro" id="IPR021878">
    <property type="entry name" value="TgpA_N"/>
</dbReference>
<feature type="transmembrane region" description="Helical" evidence="1">
    <location>
        <begin position="141"/>
        <end position="160"/>
    </location>
</feature>
<keyword evidence="1" id="KW-0812">Transmembrane</keyword>
<proteinExistence type="predicted"/>
<comment type="caution">
    <text evidence="3">The sequence shown here is derived from an EMBL/GenBank/DDBJ whole genome shotgun (WGS) entry which is preliminary data.</text>
</comment>
<dbReference type="InterPro" id="IPR052901">
    <property type="entry name" value="Bact_TGase-like"/>
</dbReference>
<accession>A0ABS5DV08</accession>
<dbReference type="SUPFAM" id="SSF54001">
    <property type="entry name" value="Cysteine proteinases"/>
    <property type="match status" value="1"/>
</dbReference>
<organism evidence="3 4">
    <name type="scientific">Ideonella paludis</name>
    <dbReference type="NCBI Taxonomy" id="1233411"/>
    <lineage>
        <taxon>Bacteria</taxon>
        <taxon>Pseudomonadati</taxon>
        <taxon>Pseudomonadota</taxon>
        <taxon>Betaproteobacteria</taxon>
        <taxon>Burkholderiales</taxon>
        <taxon>Sphaerotilaceae</taxon>
        <taxon>Ideonella</taxon>
    </lineage>
</organism>
<sequence length="680" mass="75358">MSERIAKPGLRWRWPRPPSREARDTLFMLALIAWTMAPHLPTLPLWVSLVSLGVLAWRARLAWTERPLPGRWSLVALVLLTGALTFWSERTLVGRQAGVTLLVVLMAAKTLELKARRDALVVFFLGFFLVLTNFLNSQSLLTAVGMTVSVWGWLTALTLAHMPAGTPPIRQAASLAAKATLWGAPVMVALFLLFPRLGPLWALPSDGARTGLSDQLQLGDVAKLATDDSIALRIRFTGAPQPANSLYFRGPVLTDYDGERWRASPGRPRPDLAEQALEARPLRYEMTLEPLQISWLPLPEFTVDKPVANPPLATLPAGPDNAGQWSLSAPLTQRVRLSGLALAQHPVRSLSDNARARLTALPPGKHPRSRAWAQQLRSQPALQGAAVAQLVEAVLQHVRQENFIYTLNPGTYKGDAVDEFWLDRRAGFCEHYAASFVVIMRAMGVPARIVTGYQGADRLLQDGQQVVRQSNAHAWAEVWQPEVGWLRVDPTAAVAPERVLQGQTLSAPPGLVLGAFDAVSPGLRQTLKRWAETLDNRWNVWVLSYGRDQQKQWLEQWGWGQVDTVSLLRLIVLIGATVGLLGALWAWRESRRQAPWQRLTQKILAELRAAGVPATSAQDPHTWAVALREQRGAAADAAIQALLDLHAQRYAPKNAHERSLNTTAWWRGFKQAMRAMPQPR</sequence>
<dbReference type="InterPro" id="IPR002931">
    <property type="entry name" value="Transglutaminase-like"/>
</dbReference>
<dbReference type="PANTHER" id="PTHR42736:SF1">
    <property type="entry name" value="PROTEIN-GLUTAMINE GAMMA-GLUTAMYLTRANSFERASE"/>
    <property type="match status" value="1"/>
</dbReference>